<organism evidence="1">
    <name type="scientific">mine drainage metagenome</name>
    <dbReference type="NCBI Taxonomy" id="410659"/>
    <lineage>
        <taxon>unclassified sequences</taxon>
        <taxon>metagenomes</taxon>
        <taxon>ecological metagenomes</taxon>
    </lineage>
</organism>
<dbReference type="PANTHER" id="PTHR39441">
    <property type="entry name" value="DUF2252 DOMAIN-CONTAINING PROTEIN"/>
    <property type="match status" value="1"/>
</dbReference>
<evidence type="ECO:0008006" key="2">
    <source>
        <dbReference type="Google" id="ProtNLM"/>
    </source>
</evidence>
<accession>A0A1J5SS15</accession>
<proteinExistence type="predicted"/>
<dbReference type="InterPro" id="IPR018721">
    <property type="entry name" value="DUF2252"/>
</dbReference>
<comment type="caution">
    <text evidence="1">The sequence shown here is derived from an EMBL/GenBank/DDBJ whole genome shotgun (WGS) entry which is preliminary data.</text>
</comment>
<evidence type="ECO:0000313" key="1">
    <source>
        <dbReference type="EMBL" id="OIR04420.1"/>
    </source>
</evidence>
<dbReference type="AlphaFoldDB" id="A0A1J5SS15"/>
<reference evidence="1" key="1">
    <citation type="submission" date="2016-10" db="EMBL/GenBank/DDBJ databases">
        <title>Sequence of Gallionella enrichment culture.</title>
        <authorList>
            <person name="Poehlein A."/>
            <person name="Muehling M."/>
            <person name="Daniel R."/>
        </authorList>
    </citation>
    <scope>NUCLEOTIDE SEQUENCE</scope>
</reference>
<dbReference type="Pfam" id="PF10009">
    <property type="entry name" value="DUF2252"/>
    <property type="match status" value="1"/>
</dbReference>
<name>A0A1J5SS15_9ZZZZ</name>
<dbReference type="PANTHER" id="PTHR39441:SF1">
    <property type="entry name" value="DUF2252 DOMAIN-CONTAINING PROTEIN"/>
    <property type="match status" value="1"/>
</dbReference>
<gene>
    <name evidence="1" type="ORF">GALL_133510</name>
</gene>
<sequence length="400" mass="45678">MNILKRIRVANLGRDPERLAMKYHAMRTNPFVFLRGTCHLFYDRLPKDGILKSAPLTWCCGDLHLENFGSYKGDNRLVYFDINDFDEAALAPANWDISRVMTSILVGAHTYGITPENASLLCAQFLDAYATFLASGKARWIERETADGLVKILLDQLQQRKRIDFLNARTIKKGKLRQFKLDGKKTLPVTNAQRKQVMHAIEQFAKSQAHPEFYEVLDVARRIAGTGSLGVDRYTILVQGKGSPNQNYLLDLKQALPSSIARHLPKIQPVWNNQAERVVTLQQRMQAVSMAFLHSLVINNEAYVLRGLQPIEDRVPIAKYHNHIEYLSGTVRSMAQCLAWAQLRSSGRQGSAIADELIDFSQRKKWRNKITILAYEMAAQVKSDWVIYCEEYDKNMFKNS</sequence>
<dbReference type="EMBL" id="MLJW01000057">
    <property type="protein sequence ID" value="OIR04420.1"/>
    <property type="molecule type" value="Genomic_DNA"/>
</dbReference>
<protein>
    <recommendedName>
        <fullName evidence="2">DUF2252 domain-containing protein</fullName>
    </recommendedName>
</protein>